<evidence type="ECO:0000313" key="2">
    <source>
        <dbReference type="Proteomes" id="UP000632222"/>
    </source>
</evidence>
<dbReference type="RefSeq" id="WP_189003516.1">
    <property type="nucleotide sequence ID" value="NZ_BMOD01000011.1"/>
</dbReference>
<protein>
    <recommendedName>
        <fullName evidence="3">DUF4261 domain-containing protein</fullName>
    </recommendedName>
</protein>
<gene>
    <name evidence="1" type="ORF">GCM10008938_29050</name>
</gene>
<proteinExistence type="predicted"/>
<dbReference type="Proteomes" id="UP000632222">
    <property type="component" value="Unassembled WGS sequence"/>
</dbReference>
<accession>A0ABQ2D3U7</accession>
<evidence type="ECO:0000313" key="1">
    <source>
        <dbReference type="EMBL" id="GGJ41224.1"/>
    </source>
</evidence>
<dbReference type="EMBL" id="BMOD01000011">
    <property type="protein sequence ID" value="GGJ41224.1"/>
    <property type="molecule type" value="Genomic_DNA"/>
</dbReference>
<keyword evidence="2" id="KW-1185">Reference proteome</keyword>
<sequence length="277" mass="31263">MSFLRKFLNLTEEGTDPANRGSIPEGNSIILLFSIQPDLNRAVISLRQLLKDPNIHLERLEGQETARFQMIGHEVLVMGQEGPLPRDLQQKTIQSTGYPKSVRDQLQNHRLHMHCVYTGENDSALQQMLVLYQVAAAFVPLGLLGVVDEVALVAHPAKVVKDIALEVDRHHLKKDIPTAFWTSLNKVTRPDGLVWYATRGFERFRSPNFALLAQEGQTDDVLEVFTMLLKGLVFDKAVYQVGEGIHLAGTDLLFRELYEHQQELQGHEPVLVVEIES</sequence>
<name>A0ABQ2D3U7_9DEIO</name>
<comment type="caution">
    <text evidence="1">The sequence shown here is derived from an EMBL/GenBank/DDBJ whole genome shotgun (WGS) entry which is preliminary data.</text>
</comment>
<evidence type="ECO:0008006" key="3">
    <source>
        <dbReference type="Google" id="ProtNLM"/>
    </source>
</evidence>
<reference evidence="2" key="1">
    <citation type="journal article" date="2019" name="Int. J. Syst. Evol. Microbiol.">
        <title>The Global Catalogue of Microorganisms (GCM) 10K type strain sequencing project: providing services to taxonomists for standard genome sequencing and annotation.</title>
        <authorList>
            <consortium name="The Broad Institute Genomics Platform"/>
            <consortium name="The Broad Institute Genome Sequencing Center for Infectious Disease"/>
            <person name="Wu L."/>
            <person name="Ma J."/>
        </authorList>
    </citation>
    <scope>NUCLEOTIDE SEQUENCE [LARGE SCALE GENOMIC DNA]</scope>
    <source>
        <strain evidence="2">JCM 14370</strain>
    </source>
</reference>
<organism evidence="1 2">
    <name type="scientific">Deinococcus roseus</name>
    <dbReference type="NCBI Taxonomy" id="392414"/>
    <lineage>
        <taxon>Bacteria</taxon>
        <taxon>Thermotogati</taxon>
        <taxon>Deinococcota</taxon>
        <taxon>Deinococci</taxon>
        <taxon>Deinococcales</taxon>
        <taxon>Deinococcaceae</taxon>
        <taxon>Deinococcus</taxon>
    </lineage>
</organism>